<sequence length="381" mass="41650">MHKLAILVMTIGLALAGCTTQTFAPVKHHRSVKATTQKVIQAPTKTWTFDQAVSSSQTKHGVASNLDISVVDKTTAQSSWTTSNGQFLSAGVKHRQVSYAKWHHDQQRHIMKSYRHRLHHMSVSQINAVLKKLGASIQINKLTDLIYLESGNHTDPLPVNTAFAAKGHHLYAVNIQYSDTEQATTIERGRDFTDTSAKAAPKHVNVANLNGTWIAAETTTSASDTGKLLIKDGYLYQHRYDSYERSAIQDLSHYSLGSLNQNVTYAAFKTDAAHAGYQLTHTAVASGDSTGMLYLIINANKIIRINQQIVTTYTKTSAVVAANDLPKTDVDLFKQMDQKKAGEVATTITVKAGPAQVGMTNSINYLTDPNAGQITETIVVN</sequence>
<accession>A0A0G9F8U0</accession>
<feature type="signal peptide" evidence="1">
    <location>
        <begin position="1"/>
        <end position="24"/>
    </location>
</feature>
<dbReference type="Proteomes" id="UP000076882">
    <property type="component" value="Unassembled WGS sequence"/>
</dbReference>
<dbReference type="RefSeq" id="WP_021356681.1">
    <property type="nucleotide sequence ID" value="NZ_BAAFRT010000008.1"/>
</dbReference>
<name>A0A0G9F8U0_LACPN</name>
<evidence type="ECO:0000313" key="4">
    <source>
        <dbReference type="Proteomes" id="UP000076882"/>
    </source>
</evidence>
<organism evidence="2 4">
    <name type="scientific">Lactiplantibacillus plantarum</name>
    <name type="common">Lactobacillus plantarum</name>
    <dbReference type="NCBI Taxonomy" id="1590"/>
    <lineage>
        <taxon>Bacteria</taxon>
        <taxon>Bacillati</taxon>
        <taxon>Bacillota</taxon>
        <taxon>Bacilli</taxon>
        <taxon>Lactobacillales</taxon>
        <taxon>Lactobacillaceae</taxon>
        <taxon>Lactiplantibacillus</taxon>
    </lineage>
</organism>
<dbReference type="EMBL" id="CP066817">
    <property type="protein sequence ID" value="QQM62315.1"/>
    <property type="molecule type" value="Genomic_DNA"/>
</dbReference>
<reference evidence="3 5" key="2">
    <citation type="submission" date="2020-12" db="EMBL/GenBank/DDBJ databases">
        <title>Whole genome sequencing of Lactobacillus plantarum PC518.</title>
        <authorList>
            <person name="Guo Q."/>
        </authorList>
    </citation>
    <scope>NUCLEOTIDE SEQUENCE [LARGE SCALE GENOMIC DNA]</scope>
    <source>
        <strain evidence="3 5">PC518</strain>
    </source>
</reference>
<proteinExistence type="predicted"/>
<dbReference type="KEGG" id="lpb:SH83_07935"/>
<reference evidence="2 4" key="1">
    <citation type="submission" date="2016-03" db="EMBL/GenBank/DDBJ databases">
        <title>Comparative genomics of 54 Lactobacillus plantarum strains reveals genomic uncoupling from niche constraints.</title>
        <authorList>
            <person name="Martino M.E."/>
        </authorList>
    </citation>
    <scope>NUCLEOTIDE SEQUENCE [LARGE SCALE GENOMIC DNA]</scope>
    <source>
        <strain evidence="2 4">19.1</strain>
    </source>
</reference>
<keyword evidence="1" id="KW-0732">Signal</keyword>
<evidence type="ECO:0000313" key="3">
    <source>
        <dbReference type="EMBL" id="QQM62315.1"/>
    </source>
</evidence>
<dbReference type="AlphaFoldDB" id="A0A0G9F8U0"/>
<dbReference type="Proteomes" id="UP000595466">
    <property type="component" value="Chromosome"/>
</dbReference>
<evidence type="ECO:0000256" key="1">
    <source>
        <dbReference type="SAM" id="SignalP"/>
    </source>
</evidence>
<evidence type="ECO:0000313" key="2">
    <source>
        <dbReference type="EMBL" id="KZU92003.1"/>
    </source>
</evidence>
<dbReference type="PATRIC" id="fig|1590.144.peg.1649"/>
<feature type="chain" id="PRO_5014514722" evidence="1">
    <location>
        <begin position="25"/>
        <end position="381"/>
    </location>
</feature>
<protein>
    <submittedName>
        <fullName evidence="2">Lipoprotein</fullName>
    </submittedName>
</protein>
<evidence type="ECO:0000313" key="5">
    <source>
        <dbReference type="Proteomes" id="UP000595466"/>
    </source>
</evidence>
<keyword evidence="2" id="KW-0449">Lipoprotein</keyword>
<dbReference type="EMBL" id="LUXM01000040">
    <property type="protein sequence ID" value="KZU92003.1"/>
    <property type="molecule type" value="Genomic_DNA"/>
</dbReference>
<dbReference type="GeneID" id="77218271"/>
<gene>
    <name evidence="3" type="ORF">JH395_07215</name>
    <name evidence="2" type="ORF">Lp19_3289</name>
</gene>
<dbReference type="PROSITE" id="PS51257">
    <property type="entry name" value="PROKAR_LIPOPROTEIN"/>
    <property type="match status" value="1"/>
</dbReference>